<dbReference type="EMBL" id="BSXW01012548">
    <property type="protein sequence ID" value="GMF66128.1"/>
    <property type="molecule type" value="Genomic_DNA"/>
</dbReference>
<comment type="caution">
    <text evidence="1">The sequence shown here is derived from an EMBL/GenBank/DDBJ whole genome shotgun (WGS) entry which is preliminary data.</text>
</comment>
<name>A0A9W6YLA1_9STRA</name>
<reference evidence="1" key="1">
    <citation type="submission" date="2023-04" db="EMBL/GenBank/DDBJ databases">
        <title>Phytophthora lilii NBRC 32176.</title>
        <authorList>
            <person name="Ichikawa N."/>
            <person name="Sato H."/>
            <person name="Tonouchi N."/>
        </authorList>
    </citation>
    <scope>NUCLEOTIDE SEQUENCE</scope>
    <source>
        <strain evidence="1">NBRC 32176</strain>
    </source>
</reference>
<protein>
    <submittedName>
        <fullName evidence="1">Unnamed protein product</fullName>
    </submittedName>
</protein>
<evidence type="ECO:0000313" key="2">
    <source>
        <dbReference type="Proteomes" id="UP001165083"/>
    </source>
</evidence>
<dbReference type="AlphaFoldDB" id="A0A9W6YLA1"/>
<proteinExistence type="predicted"/>
<evidence type="ECO:0000313" key="1">
    <source>
        <dbReference type="EMBL" id="GMF66128.1"/>
    </source>
</evidence>
<sequence length="144" mass="16520">MYKEDPLPKLHDESEASFKKYVEAQNIKHPPHATLTPWQPTKAVYDIKSKRYNEASVADVDDFSDRQTDRSVKQTMNSMLNTVSGRRLKGRGHRGAGVAPLEGVVRRERTYNLNEIQGLATPSAYVYRQLRSKYIRLLILKTKS</sequence>
<accession>A0A9W6YLA1</accession>
<keyword evidence="2" id="KW-1185">Reference proteome</keyword>
<gene>
    <name evidence="1" type="ORF">Plil01_001866300</name>
</gene>
<dbReference type="OrthoDB" id="10521824at2759"/>
<organism evidence="1 2">
    <name type="scientific">Phytophthora lilii</name>
    <dbReference type="NCBI Taxonomy" id="2077276"/>
    <lineage>
        <taxon>Eukaryota</taxon>
        <taxon>Sar</taxon>
        <taxon>Stramenopiles</taxon>
        <taxon>Oomycota</taxon>
        <taxon>Peronosporomycetes</taxon>
        <taxon>Peronosporales</taxon>
        <taxon>Peronosporaceae</taxon>
        <taxon>Phytophthora</taxon>
    </lineage>
</organism>
<dbReference type="Proteomes" id="UP001165083">
    <property type="component" value="Unassembled WGS sequence"/>
</dbReference>